<reference evidence="1" key="1">
    <citation type="journal article" date="2020" name="Nature">
        <title>Isolation of an archaeon at the prokaryote-eukaryote interface.</title>
        <authorList>
            <person name="Imachi H."/>
            <person name="Nobu M.K."/>
            <person name="Nakahara N."/>
            <person name="Morono Y."/>
            <person name="Ogawara M."/>
            <person name="Takaki Y."/>
            <person name="Takano Y."/>
            <person name="Uematsu K."/>
            <person name="Ikuta T."/>
            <person name="Ito M."/>
            <person name="Matsui Y."/>
            <person name="Miyazaki M."/>
            <person name="Murata K."/>
            <person name="Saito Y."/>
            <person name="Sakai S."/>
            <person name="Song C."/>
            <person name="Tasumi E."/>
            <person name="Yamanaka Y."/>
            <person name="Yamaguchi T."/>
            <person name="Kamagata Y."/>
            <person name="Tamaki H."/>
            <person name="Takai K."/>
        </authorList>
    </citation>
    <scope>NUCLEOTIDE SEQUENCE [LARGE SCALE GENOMIC DNA]</scope>
    <source>
        <strain evidence="1">MK-D1</strain>
    </source>
</reference>
<protein>
    <submittedName>
        <fullName evidence="1">Uncharacterized protein</fullName>
    </submittedName>
</protein>
<dbReference type="EMBL" id="CP042905">
    <property type="protein sequence ID" value="QEE15485.1"/>
    <property type="molecule type" value="Genomic_DNA"/>
</dbReference>
<organism evidence="1">
    <name type="scientific">Promethearchaeum syntrophicum</name>
    <dbReference type="NCBI Taxonomy" id="2594042"/>
    <lineage>
        <taxon>Archaea</taxon>
        <taxon>Promethearchaeati</taxon>
        <taxon>Promethearchaeota</taxon>
        <taxon>Promethearchaeia</taxon>
        <taxon>Promethearchaeales</taxon>
        <taxon>Promethearchaeaceae</taxon>
        <taxon>Promethearchaeum</taxon>
    </lineage>
</organism>
<proteinExistence type="predicted"/>
<dbReference type="AlphaFoldDB" id="A0A5B9D903"/>
<gene>
    <name evidence="1" type="ORF">DSAG12_01311</name>
</gene>
<evidence type="ECO:0000313" key="1">
    <source>
        <dbReference type="EMBL" id="QEE15485.1"/>
    </source>
</evidence>
<accession>A0A5B9D903</accession>
<sequence length="31" mass="3758">MANEIENDEEIEKVFYPKPDRDNLKRIILPK</sequence>
<name>A0A5B9D903_9ARCH</name>